<proteinExistence type="predicted"/>
<evidence type="ECO:0000313" key="4">
    <source>
        <dbReference type="Proteomes" id="UP001321498"/>
    </source>
</evidence>
<protein>
    <submittedName>
        <fullName evidence="3">Uncharacterized protein</fullName>
    </submittedName>
</protein>
<keyword evidence="4" id="KW-1185">Reference proteome</keyword>
<evidence type="ECO:0000256" key="1">
    <source>
        <dbReference type="SAM" id="MobiDB-lite"/>
    </source>
</evidence>
<evidence type="ECO:0000256" key="2">
    <source>
        <dbReference type="SAM" id="Phobius"/>
    </source>
</evidence>
<feature type="transmembrane region" description="Helical" evidence="2">
    <location>
        <begin position="105"/>
        <end position="126"/>
    </location>
</feature>
<feature type="transmembrane region" description="Helical" evidence="2">
    <location>
        <begin position="20"/>
        <end position="41"/>
    </location>
</feature>
<feature type="transmembrane region" description="Helical" evidence="2">
    <location>
        <begin position="81"/>
        <end position="99"/>
    </location>
</feature>
<feature type="transmembrane region" description="Helical" evidence="2">
    <location>
        <begin position="53"/>
        <end position="72"/>
    </location>
</feature>
<evidence type="ECO:0000313" key="3">
    <source>
        <dbReference type="EMBL" id="BDZ47163.1"/>
    </source>
</evidence>
<keyword evidence="2" id="KW-0472">Membrane</keyword>
<feature type="transmembrane region" description="Helical" evidence="2">
    <location>
        <begin position="138"/>
        <end position="156"/>
    </location>
</feature>
<reference evidence="4" key="1">
    <citation type="journal article" date="2019" name="Int. J. Syst. Evol. Microbiol.">
        <title>The Global Catalogue of Microorganisms (GCM) 10K type strain sequencing project: providing services to taxonomists for standard genome sequencing and annotation.</title>
        <authorList>
            <consortium name="The Broad Institute Genomics Platform"/>
            <consortium name="The Broad Institute Genome Sequencing Center for Infectious Disease"/>
            <person name="Wu L."/>
            <person name="Ma J."/>
        </authorList>
    </citation>
    <scope>NUCLEOTIDE SEQUENCE [LARGE SCALE GENOMIC DNA]</scope>
    <source>
        <strain evidence="4">NBRC 108725</strain>
    </source>
</reference>
<organism evidence="3 4">
    <name type="scientific">Naasia aerilata</name>
    <dbReference type="NCBI Taxonomy" id="1162966"/>
    <lineage>
        <taxon>Bacteria</taxon>
        <taxon>Bacillati</taxon>
        <taxon>Actinomycetota</taxon>
        <taxon>Actinomycetes</taxon>
        <taxon>Micrococcales</taxon>
        <taxon>Microbacteriaceae</taxon>
        <taxon>Naasia</taxon>
    </lineage>
</organism>
<gene>
    <name evidence="3" type="ORF">GCM10025866_30720</name>
</gene>
<feature type="transmembrane region" description="Helical" evidence="2">
    <location>
        <begin position="313"/>
        <end position="335"/>
    </location>
</feature>
<sequence>MQASAPAIPRATSRFGGHALDAVLFAVAAILLLADLTMATASRAWTETPAYAFTYYPGLIALVLAAGISLRIPGQLVNGRLMLGIVAVAAVVDQLAFAPDVGPAFFLQGILYNFVPALFAHLLLRWPEDRLQTRPQRWILWVFYLVLPLLTFGWQVTWKLEWFGGGTDGWWWLTLAPDEALSTGIYVAWEIVTLLAVATALVLIALRIAAAPRERRRLLVPVAIAAALLGITVLVSGLQAVFGFFWFDTEILQNLAILAVGGAVLVEDWLTSRSGPRSGALRPRPATDRPTEAIAEVRDSSPSSALPVVGPRALWLAIGAVLVAAAVLLGALRLATASDDSVPHPEPQPAPQLPEDMGPAPGI</sequence>
<keyword evidence="2" id="KW-0812">Transmembrane</keyword>
<name>A0ABM8GFP2_9MICO</name>
<feature type="transmembrane region" description="Helical" evidence="2">
    <location>
        <begin position="185"/>
        <end position="206"/>
    </location>
</feature>
<dbReference type="RefSeq" id="WP_286277114.1">
    <property type="nucleotide sequence ID" value="NZ_AP027731.1"/>
</dbReference>
<feature type="region of interest" description="Disordered" evidence="1">
    <location>
        <begin position="338"/>
        <end position="363"/>
    </location>
</feature>
<dbReference type="EMBL" id="AP027731">
    <property type="protein sequence ID" value="BDZ47163.1"/>
    <property type="molecule type" value="Genomic_DNA"/>
</dbReference>
<feature type="transmembrane region" description="Helical" evidence="2">
    <location>
        <begin position="218"/>
        <end position="245"/>
    </location>
</feature>
<accession>A0ABM8GFP2</accession>
<keyword evidence="2" id="KW-1133">Transmembrane helix</keyword>
<dbReference type="Proteomes" id="UP001321498">
    <property type="component" value="Chromosome"/>
</dbReference>